<sequence length="443" mass="45003">MSISSALSAGVSGLAANASRLAGISDNIANSGTYGYRRMETDFESVVIGDSRGGRYTAGGVRTSSSRVIDETGGVVSTGNALDIAVSGRGMLPVMDAAQMGNGDTAGSLLLTRTGSFRTDDEGVLRTGSGLVLMGWPANADGTIPTNARDSASGLQPIVLNMNATYAAPTTRIGLASFNLPAQATVGGSAGAASSTTIQYYDNLGAPQTLTMTFVPTVGAAGTGRSNSWTLEIRDSAVSDDTATAADESMIAAFALDFDDSAGGPLDSVTAVSGGSYDAATGEVTINAAHGPMTISLGTPGSTSGLTQIAAEFTPTNVTRNGTPAGAIAGVEIDEKGYLVATYDNGASRTLFQVPLADVPNLNGLVSMDSQTFRVSGQSGALYLWNAGDGPTGAVTGYALESSTTDVAAELTDLIQTQRAYSSNAKIIQTVDEMLQETTNIKR</sequence>
<dbReference type="InterPro" id="IPR037058">
    <property type="entry name" value="Falgellar_hook_FlgE_sf"/>
</dbReference>
<dbReference type="GO" id="GO:0005829">
    <property type="term" value="C:cytosol"/>
    <property type="evidence" value="ECO:0007669"/>
    <property type="project" value="TreeGrafter"/>
</dbReference>
<dbReference type="InterPro" id="IPR037925">
    <property type="entry name" value="FlgE/F/G-like"/>
</dbReference>
<accession>A0A2D2BYA6</accession>
<dbReference type="InterPro" id="IPR011491">
    <property type="entry name" value="FlgE_D2"/>
</dbReference>
<dbReference type="SUPFAM" id="SSF117143">
    <property type="entry name" value="Flagellar hook protein flgE"/>
    <property type="match status" value="1"/>
</dbReference>
<gene>
    <name evidence="9" type="ORF">PYTT13_04950</name>
</gene>
<dbReference type="Pfam" id="PF00460">
    <property type="entry name" value="Flg_bb_rod"/>
    <property type="match status" value="1"/>
</dbReference>
<dbReference type="EMBL" id="CP024422">
    <property type="protein sequence ID" value="ATQ55216.1"/>
    <property type="molecule type" value="Genomic_DNA"/>
</dbReference>
<dbReference type="PANTHER" id="PTHR30435:SF1">
    <property type="entry name" value="FLAGELLAR HOOK PROTEIN FLGE"/>
    <property type="match status" value="1"/>
</dbReference>
<dbReference type="Gene3D" id="2.60.98.20">
    <property type="entry name" value="Flagellar hook protein FlgE"/>
    <property type="match status" value="1"/>
</dbReference>
<keyword evidence="9" id="KW-0282">Flagellum</keyword>
<dbReference type="GO" id="GO:0071978">
    <property type="term" value="P:bacterial-type flagellum-dependent swarming motility"/>
    <property type="evidence" value="ECO:0007669"/>
    <property type="project" value="TreeGrafter"/>
</dbReference>
<name>A0A2D2BYA6_9RHOB</name>
<feature type="domain" description="Flagellar hook protein FlgE D2" evidence="8">
    <location>
        <begin position="181"/>
        <end position="322"/>
    </location>
</feature>
<reference evidence="9 10" key="1">
    <citation type="submission" date="2017-10" db="EMBL/GenBank/DDBJ databases">
        <title>Complete genome sequence of Paracoccus yeei TT13 isolated from human skin.</title>
        <authorList>
            <person name="Lee K."/>
            <person name="Lim J.Y."/>
            <person name="Hwang I."/>
        </authorList>
    </citation>
    <scope>NUCLEOTIDE SEQUENCE [LARGE SCALE GENOMIC DNA]</scope>
    <source>
        <strain evidence="9 10">TT13</strain>
    </source>
</reference>
<dbReference type="PANTHER" id="PTHR30435">
    <property type="entry name" value="FLAGELLAR PROTEIN"/>
    <property type="match status" value="1"/>
</dbReference>
<evidence type="ECO:0000256" key="4">
    <source>
        <dbReference type="ARBA" id="ARBA00023143"/>
    </source>
</evidence>
<dbReference type="Pfam" id="PF06429">
    <property type="entry name" value="Flg_bbr_C"/>
    <property type="match status" value="1"/>
</dbReference>
<dbReference type="GeneID" id="78897021"/>
<evidence type="ECO:0000256" key="5">
    <source>
        <dbReference type="RuleBase" id="RU362116"/>
    </source>
</evidence>
<comment type="subcellular location">
    <subcellularLocation>
        <location evidence="1 5">Bacterial flagellum basal body</location>
    </subcellularLocation>
</comment>
<comment type="function">
    <text evidence="5">A flexible structure which links the flagellar filament to the drive apparatus in the basal body.</text>
</comment>
<evidence type="ECO:0000256" key="2">
    <source>
        <dbReference type="ARBA" id="ARBA00009677"/>
    </source>
</evidence>
<dbReference type="NCBIfam" id="TIGR03506">
    <property type="entry name" value="FlgEFG_subfam"/>
    <property type="match status" value="1"/>
</dbReference>
<dbReference type="GO" id="GO:0009424">
    <property type="term" value="C:bacterial-type flagellum hook"/>
    <property type="evidence" value="ECO:0007669"/>
    <property type="project" value="TreeGrafter"/>
</dbReference>
<dbReference type="InterPro" id="IPR010930">
    <property type="entry name" value="Flg_bb/hook_C_dom"/>
</dbReference>
<evidence type="ECO:0000259" key="7">
    <source>
        <dbReference type="Pfam" id="PF06429"/>
    </source>
</evidence>
<dbReference type="InterPro" id="IPR001444">
    <property type="entry name" value="Flag_bb_rod_N"/>
</dbReference>
<evidence type="ECO:0000313" key="10">
    <source>
        <dbReference type="Proteomes" id="UP000229314"/>
    </source>
</evidence>
<dbReference type="Pfam" id="PF07559">
    <property type="entry name" value="FlgE_D2"/>
    <property type="match status" value="1"/>
</dbReference>
<organism evidence="9 10">
    <name type="scientific">Paracoccus yeei</name>
    <dbReference type="NCBI Taxonomy" id="147645"/>
    <lineage>
        <taxon>Bacteria</taxon>
        <taxon>Pseudomonadati</taxon>
        <taxon>Pseudomonadota</taxon>
        <taxon>Alphaproteobacteria</taxon>
        <taxon>Rhodobacterales</taxon>
        <taxon>Paracoccaceae</taxon>
        <taxon>Paracoccus</taxon>
    </lineage>
</organism>
<feature type="domain" description="Flagellar basal-body/hook protein C-terminal" evidence="7">
    <location>
        <begin position="399"/>
        <end position="441"/>
    </location>
</feature>
<comment type="similarity">
    <text evidence="2 5">Belongs to the flagella basal body rod proteins family.</text>
</comment>
<dbReference type="AlphaFoldDB" id="A0A2D2BYA6"/>
<feature type="domain" description="Flagellar basal body rod protein N-terminal" evidence="6">
    <location>
        <begin position="9"/>
        <end position="37"/>
    </location>
</feature>
<dbReference type="Proteomes" id="UP000229314">
    <property type="component" value="Chromosome"/>
</dbReference>
<dbReference type="InterPro" id="IPR020013">
    <property type="entry name" value="Flagellar_FlgE/F/G"/>
</dbReference>
<evidence type="ECO:0000259" key="6">
    <source>
        <dbReference type="Pfam" id="PF00460"/>
    </source>
</evidence>
<dbReference type="OrthoDB" id="8372879at2"/>
<dbReference type="RefSeq" id="WP_028719214.1">
    <property type="nucleotide sequence ID" value="NZ_CAJGAB010000004.1"/>
</dbReference>
<evidence type="ECO:0000256" key="3">
    <source>
        <dbReference type="ARBA" id="ARBA00019015"/>
    </source>
</evidence>
<keyword evidence="4 5" id="KW-0975">Bacterial flagellum</keyword>
<keyword evidence="9" id="KW-0966">Cell projection</keyword>
<proteinExistence type="inferred from homology"/>
<protein>
    <recommendedName>
        <fullName evidence="3 5">Flagellar hook protein FlgE</fullName>
    </recommendedName>
</protein>
<evidence type="ECO:0000313" key="9">
    <source>
        <dbReference type="EMBL" id="ATQ55216.1"/>
    </source>
</evidence>
<keyword evidence="9" id="KW-0969">Cilium</keyword>
<evidence type="ECO:0000256" key="1">
    <source>
        <dbReference type="ARBA" id="ARBA00004117"/>
    </source>
</evidence>
<dbReference type="GO" id="GO:0009425">
    <property type="term" value="C:bacterial-type flagellum basal body"/>
    <property type="evidence" value="ECO:0007669"/>
    <property type="project" value="UniProtKB-SubCell"/>
</dbReference>
<evidence type="ECO:0000259" key="8">
    <source>
        <dbReference type="Pfam" id="PF07559"/>
    </source>
</evidence>